<sequence length="449" mass="49260">MPVEVLAHILLTACGVFAARPRTFLLYRSAFMQVCTTWRAVVCGDTRFWSGVFIGDCRILSVLDLWISRSLSVPLHLFVDTGSYAVDSGSFTRIWCSFLDLVPVVLDRVSRISLLDKHGDRGALILRCLSNMAASRAVRLDICTTSCTEIDARVLERGRWGRYSETSRTLTPVHLLPSAALAFLTVRHTFVILNPCMLSGLHSLWLGPIPCGVRLSWVSLRDMLMACSVLELLTCDDVQCEYGLFEQCDLPSLLQLHFVSRHWSAEYMFAALRLPSLQVLSLGGCASFVSESIAGRPCQELASVKRLALQHEEYSAVDFVDILRPFVNVKALDLRQMHPSSVSAFVGIKKALRSVGVQLTGRLCPSLESVLLAVALSEIDVLDVLSASSPTIFSSRCSLSWDCSAAWDREGVLGVKGTYCVVDGSVVSSPYYAVEGSGAHVAHEDPFAS</sequence>
<reference evidence="1 2" key="1">
    <citation type="journal article" date="2024" name="J Genomics">
        <title>Draft genome sequencing and assembly of Favolaschia claudopus CIRM-BRFM 2984 isolated from oak limbs.</title>
        <authorList>
            <person name="Navarro D."/>
            <person name="Drula E."/>
            <person name="Chaduli D."/>
            <person name="Cazenave R."/>
            <person name="Ahrendt S."/>
            <person name="Wang J."/>
            <person name="Lipzen A."/>
            <person name="Daum C."/>
            <person name="Barry K."/>
            <person name="Grigoriev I.V."/>
            <person name="Favel A."/>
            <person name="Rosso M.N."/>
            <person name="Martin F."/>
        </authorList>
    </citation>
    <scope>NUCLEOTIDE SEQUENCE [LARGE SCALE GENOMIC DNA]</scope>
    <source>
        <strain evidence="1 2">CIRM-BRFM 2984</strain>
    </source>
</reference>
<evidence type="ECO:0008006" key="3">
    <source>
        <dbReference type="Google" id="ProtNLM"/>
    </source>
</evidence>
<dbReference type="Proteomes" id="UP001362999">
    <property type="component" value="Unassembled WGS sequence"/>
</dbReference>
<protein>
    <recommendedName>
        <fullName evidence="3">F-box domain-containing protein</fullName>
    </recommendedName>
</protein>
<dbReference type="SUPFAM" id="SSF52058">
    <property type="entry name" value="L domain-like"/>
    <property type="match status" value="1"/>
</dbReference>
<organism evidence="1 2">
    <name type="scientific">Favolaschia claudopus</name>
    <dbReference type="NCBI Taxonomy" id="2862362"/>
    <lineage>
        <taxon>Eukaryota</taxon>
        <taxon>Fungi</taxon>
        <taxon>Dikarya</taxon>
        <taxon>Basidiomycota</taxon>
        <taxon>Agaricomycotina</taxon>
        <taxon>Agaricomycetes</taxon>
        <taxon>Agaricomycetidae</taxon>
        <taxon>Agaricales</taxon>
        <taxon>Marasmiineae</taxon>
        <taxon>Mycenaceae</taxon>
        <taxon>Favolaschia</taxon>
    </lineage>
</organism>
<dbReference type="AlphaFoldDB" id="A0AAV9Z750"/>
<evidence type="ECO:0000313" key="2">
    <source>
        <dbReference type="Proteomes" id="UP001362999"/>
    </source>
</evidence>
<accession>A0AAV9Z750</accession>
<keyword evidence="2" id="KW-1185">Reference proteome</keyword>
<comment type="caution">
    <text evidence="1">The sequence shown here is derived from an EMBL/GenBank/DDBJ whole genome shotgun (WGS) entry which is preliminary data.</text>
</comment>
<evidence type="ECO:0000313" key="1">
    <source>
        <dbReference type="EMBL" id="KAK6972187.1"/>
    </source>
</evidence>
<name>A0AAV9Z750_9AGAR</name>
<gene>
    <name evidence="1" type="ORF">R3P38DRAFT_3240430</name>
</gene>
<proteinExistence type="predicted"/>
<dbReference type="EMBL" id="JAWWNJ010000192">
    <property type="protein sequence ID" value="KAK6972187.1"/>
    <property type="molecule type" value="Genomic_DNA"/>
</dbReference>